<proteinExistence type="predicted"/>
<gene>
    <name evidence="1" type="ORF">K435DRAFT_734054</name>
</gene>
<keyword evidence="2" id="KW-1185">Reference proteome</keyword>
<dbReference type="Proteomes" id="UP000297245">
    <property type="component" value="Unassembled WGS sequence"/>
</dbReference>
<evidence type="ECO:0000313" key="2">
    <source>
        <dbReference type="Proteomes" id="UP000297245"/>
    </source>
</evidence>
<organism evidence="1 2">
    <name type="scientific">Dendrothele bispora (strain CBS 962.96)</name>
    <dbReference type="NCBI Taxonomy" id="1314807"/>
    <lineage>
        <taxon>Eukaryota</taxon>
        <taxon>Fungi</taxon>
        <taxon>Dikarya</taxon>
        <taxon>Basidiomycota</taxon>
        <taxon>Agaricomycotina</taxon>
        <taxon>Agaricomycetes</taxon>
        <taxon>Agaricomycetidae</taxon>
        <taxon>Agaricales</taxon>
        <taxon>Agaricales incertae sedis</taxon>
        <taxon>Dendrothele</taxon>
    </lineage>
</organism>
<evidence type="ECO:0000313" key="1">
    <source>
        <dbReference type="EMBL" id="THU83324.1"/>
    </source>
</evidence>
<dbReference type="AlphaFoldDB" id="A0A4S8L450"/>
<name>A0A4S8L450_DENBC</name>
<protein>
    <submittedName>
        <fullName evidence="1">Uncharacterized protein</fullName>
    </submittedName>
</protein>
<dbReference type="EMBL" id="ML179670">
    <property type="protein sequence ID" value="THU83324.1"/>
    <property type="molecule type" value="Genomic_DNA"/>
</dbReference>
<sequence>MLYPSGYGYPLWIPEPNESTPLRYRSEGIQVGDVGFITSYGNFEFLFNTTWPKDHPVHQEWRKLPDDFHPIKLDPTYYSRHANGISRNQWICSKDTKVYGKEEYSIARNSNKEHPHVGFYLSSKLGEAAALFLPRGASKTDYVAADLLCNWAKEHAKEWYHHIQNEHYTDAWNGSLYLITGFLKTDCYDVSVSSGLSNKTIAHSPSEHRYSECHASGSQQNCAVFIRGWKIMLKSSRSVNDPLTKIRNQVTMNLAEEQRNLSSTTEVEVVNIPGEKNFSNVSNTRRPRLDSPYLEFEMKTGAGLVGDL</sequence>
<dbReference type="OrthoDB" id="3070764at2759"/>
<reference evidence="1 2" key="1">
    <citation type="journal article" date="2019" name="Nat. Ecol. Evol.">
        <title>Megaphylogeny resolves global patterns of mushroom evolution.</title>
        <authorList>
            <person name="Varga T."/>
            <person name="Krizsan K."/>
            <person name="Foldi C."/>
            <person name="Dima B."/>
            <person name="Sanchez-Garcia M."/>
            <person name="Sanchez-Ramirez S."/>
            <person name="Szollosi G.J."/>
            <person name="Szarkandi J.G."/>
            <person name="Papp V."/>
            <person name="Albert L."/>
            <person name="Andreopoulos W."/>
            <person name="Angelini C."/>
            <person name="Antonin V."/>
            <person name="Barry K.W."/>
            <person name="Bougher N.L."/>
            <person name="Buchanan P."/>
            <person name="Buyck B."/>
            <person name="Bense V."/>
            <person name="Catcheside P."/>
            <person name="Chovatia M."/>
            <person name="Cooper J."/>
            <person name="Damon W."/>
            <person name="Desjardin D."/>
            <person name="Finy P."/>
            <person name="Geml J."/>
            <person name="Haridas S."/>
            <person name="Hughes K."/>
            <person name="Justo A."/>
            <person name="Karasinski D."/>
            <person name="Kautmanova I."/>
            <person name="Kiss B."/>
            <person name="Kocsube S."/>
            <person name="Kotiranta H."/>
            <person name="LaButti K.M."/>
            <person name="Lechner B.E."/>
            <person name="Liimatainen K."/>
            <person name="Lipzen A."/>
            <person name="Lukacs Z."/>
            <person name="Mihaltcheva S."/>
            <person name="Morgado L.N."/>
            <person name="Niskanen T."/>
            <person name="Noordeloos M.E."/>
            <person name="Ohm R.A."/>
            <person name="Ortiz-Santana B."/>
            <person name="Ovrebo C."/>
            <person name="Racz N."/>
            <person name="Riley R."/>
            <person name="Savchenko A."/>
            <person name="Shiryaev A."/>
            <person name="Soop K."/>
            <person name="Spirin V."/>
            <person name="Szebenyi C."/>
            <person name="Tomsovsky M."/>
            <person name="Tulloss R.E."/>
            <person name="Uehling J."/>
            <person name="Grigoriev I.V."/>
            <person name="Vagvolgyi C."/>
            <person name="Papp T."/>
            <person name="Martin F.M."/>
            <person name="Miettinen O."/>
            <person name="Hibbett D.S."/>
            <person name="Nagy L.G."/>
        </authorList>
    </citation>
    <scope>NUCLEOTIDE SEQUENCE [LARGE SCALE GENOMIC DNA]</scope>
    <source>
        <strain evidence="1 2">CBS 962.96</strain>
    </source>
</reference>
<accession>A0A4S8L450</accession>